<evidence type="ECO:0000313" key="7">
    <source>
        <dbReference type="EMBL" id="KAK1356821.1"/>
    </source>
</evidence>
<dbReference type="EMBL" id="JAUIZM010000011">
    <property type="protein sequence ID" value="KAK1356821.1"/>
    <property type="molecule type" value="Genomic_DNA"/>
</dbReference>
<dbReference type="PROSITE" id="PS50066">
    <property type="entry name" value="MADS_BOX_2"/>
    <property type="match status" value="1"/>
</dbReference>
<comment type="caution">
    <text evidence="7">The sequence shown here is derived from an EMBL/GenBank/DDBJ whole genome shotgun (WGS) entry which is preliminary data.</text>
</comment>
<keyword evidence="4" id="KW-0804">Transcription</keyword>
<dbReference type="GO" id="GO:0000981">
    <property type="term" value="F:DNA-binding transcription factor activity, RNA polymerase II-specific"/>
    <property type="evidence" value="ECO:0007669"/>
    <property type="project" value="TreeGrafter"/>
</dbReference>
<dbReference type="InterPro" id="IPR002100">
    <property type="entry name" value="TF_MADSbox"/>
</dbReference>
<dbReference type="SUPFAM" id="SSF55455">
    <property type="entry name" value="SRF-like"/>
    <property type="match status" value="1"/>
</dbReference>
<dbReference type="GO" id="GO:0000978">
    <property type="term" value="F:RNA polymerase II cis-regulatory region sequence-specific DNA binding"/>
    <property type="evidence" value="ECO:0007669"/>
    <property type="project" value="TreeGrafter"/>
</dbReference>
<keyword evidence="3" id="KW-0238">DNA-binding</keyword>
<keyword evidence="8" id="KW-1185">Reference proteome</keyword>
<evidence type="ECO:0000256" key="3">
    <source>
        <dbReference type="ARBA" id="ARBA00023125"/>
    </source>
</evidence>
<dbReference type="GO" id="GO:0046983">
    <property type="term" value="F:protein dimerization activity"/>
    <property type="evidence" value="ECO:0007669"/>
    <property type="project" value="InterPro"/>
</dbReference>
<evidence type="ECO:0000256" key="2">
    <source>
        <dbReference type="ARBA" id="ARBA00023015"/>
    </source>
</evidence>
<gene>
    <name evidence="7" type="ORF">POM88_050077</name>
</gene>
<reference evidence="7" key="2">
    <citation type="submission" date="2023-05" db="EMBL/GenBank/DDBJ databases">
        <authorList>
            <person name="Schelkunov M.I."/>
        </authorList>
    </citation>
    <scope>NUCLEOTIDE SEQUENCE</scope>
    <source>
        <strain evidence="7">Hsosn_3</strain>
        <tissue evidence="7">Leaf</tissue>
    </source>
</reference>
<dbReference type="GO" id="GO:0005634">
    <property type="term" value="C:nucleus"/>
    <property type="evidence" value="ECO:0007669"/>
    <property type="project" value="UniProtKB-SubCell"/>
</dbReference>
<proteinExistence type="predicted"/>
<dbReference type="PRINTS" id="PR00404">
    <property type="entry name" value="MADSDOMAIN"/>
</dbReference>
<evidence type="ECO:0000256" key="4">
    <source>
        <dbReference type="ARBA" id="ARBA00023163"/>
    </source>
</evidence>
<dbReference type="PANTHER" id="PTHR11945:SF827">
    <property type="entry name" value="AGAMOUS-LIKE MADS-BOX PROTEIN AGL28"/>
    <property type="match status" value="1"/>
</dbReference>
<evidence type="ECO:0000256" key="5">
    <source>
        <dbReference type="ARBA" id="ARBA00023242"/>
    </source>
</evidence>
<keyword evidence="2" id="KW-0805">Transcription regulation</keyword>
<evidence type="ECO:0000313" key="8">
    <source>
        <dbReference type="Proteomes" id="UP001237642"/>
    </source>
</evidence>
<organism evidence="7 8">
    <name type="scientific">Heracleum sosnowskyi</name>
    <dbReference type="NCBI Taxonomy" id="360622"/>
    <lineage>
        <taxon>Eukaryota</taxon>
        <taxon>Viridiplantae</taxon>
        <taxon>Streptophyta</taxon>
        <taxon>Embryophyta</taxon>
        <taxon>Tracheophyta</taxon>
        <taxon>Spermatophyta</taxon>
        <taxon>Magnoliopsida</taxon>
        <taxon>eudicotyledons</taxon>
        <taxon>Gunneridae</taxon>
        <taxon>Pentapetalae</taxon>
        <taxon>asterids</taxon>
        <taxon>campanulids</taxon>
        <taxon>Apiales</taxon>
        <taxon>Apiaceae</taxon>
        <taxon>Apioideae</taxon>
        <taxon>apioid superclade</taxon>
        <taxon>Tordylieae</taxon>
        <taxon>Tordyliinae</taxon>
        <taxon>Heracleum</taxon>
    </lineage>
</organism>
<evidence type="ECO:0000259" key="6">
    <source>
        <dbReference type="PROSITE" id="PS50066"/>
    </source>
</evidence>
<feature type="domain" description="MADS-box" evidence="6">
    <location>
        <begin position="14"/>
        <end position="74"/>
    </location>
</feature>
<name>A0AAD8M151_9APIA</name>
<reference evidence="7" key="1">
    <citation type="submission" date="2023-02" db="EMBL/GenBank/DDBJ databases">
        <title>Genome of toxic invasive species Heracleum sosnowskyi carries increased number of genes despite the absence of recent whole-genome duplications.</title>
        <authorList>
            <person name="Schelkunov M."/>
            <person name="Shtratnikova V."/>
            <person name="Makarenko M."/>
            <person name="Klepikova A."/>
            <person name="Omelchenko D."/>
            <person name="Novikova G."/>
            <person name="Obukhova E."/>
            <person name="Bogdanov V."/>
            <person name="Penin A."/>
            <person name="Logacheva M."/>
        </authorList>
    </citation>
    <scope>NUCLEOTIDE SEQUENCE</scope>
    <source>
        <strain evidence="7">Hsosn_3</strain>
        <tissue evidence="7">Leaf</tissue>
    </source>
</reference>
<protein>
    <submittedName>
        <fullName evidence="7">MADS-box transcription factor</fullName>
    </submittedName>
</protein>
<dbReference type="AlphaFoldDB" id="A0AAD8M151"/>
<dbReference type="PANTHER" id="PTHR11945">
    <property type="entry name" value="MADS BOX PROTEIN"/>
    <property type="match status" value="1"/>
</dbReference>
<accession>A0AAD8M151</accession>
<dbReference type="Pfam" id="PF00319">
    <property type="entry name" value="SRF-TF"/>
    <property type="match status" value="1"/>
</dbReference>
<comment type="subcellular location">
    <subcellularLocation>
        <location evidence="1">Nucleus</location>
    </subcellularLocation>
</comment>
<sequence>MIPKKPQGDSRMGTGKKKIEIKIKEKEQDRLVAFSKRRKGLYKKAHQLHSLSGAQVAILVFSPAGKPYIYGVPCFDDVVDKFYDHDQGNFDEDFRDIDACMSWLGKMDFEACDDLKDLVSVKNDLESIRDKLVKRIGETSDCRRGECVSV</sequence>
<dbReference type="InterPro" id="IPR036879">
    <property type="entry name" value="TF_MADSbox_sf"/>
</dbReference>
<dbReference type="SMART" id="SM00432">
    <property type="entry name" value="MADS"/>
    <property type="match status" value="1"/>
</dbReference>
<keyword evidence="5" id="KW-0539">Nucleus</keyword>
<dbReference type="Proteomes" id="UP001237642">
    <property type="component" value="Unassembled WGS sequence"/>
</dbReference>
<dbReference type="Gene3D" id="3.40.1810.10">
    <property type="entry name" value="Transcription factor, MADS-box"/>
    <property type="match status" value="1"/>
</dbReference>
<evidence type="ECO:0000256" key="1">
    <source>
        <dbReference type="ARBA" id="ARBA00004123"/>
    </source>
</evidence>